<proteinExistence type="predicted"/>
<dbReference type="SUPFAM" id="SSF52266">
    <property type="entry name" value="SGNH hydrolase"/>
    <property type="match status" value="1"/>
</dbReference>
<accession>A0A414JC82</accession>
<dbReference type="EMBL" id="QSKF01000001">
    <property type="protein sequence ID" value="RHE42158.1"/>
    <property type="molecule type" value="Genomic_DNA"/>
</dbReference>
<name>A0A414JC82_9FIRM</name>
<organism evidence="1 2">
    <name type="scientific">Blautia obeum</name>
    <dbReference type="NCBI Taxonomy" id="40520"/>
    <lineage>
        <taxon>Bacteria</taxon>
        <taxon>Bacillati</taxon>
        <taxon>Bacillota</taxon>
        <taxon>Clostridia</taxon>
        <taxon>Lachnospirales</taxon>
        <taxon>Lachnospiraceae</taxon>
        <taxon>Blautia</taxon>
    </lineage>
</organism>
<protein>
    <submittedName>
        <fullName evidence="1">Uncharacterized protein</fullName>
    </submittedName>
</protein>
<reference evidence="1 2" key="1">
    <citation type="submission" date="2018-08" db="EMBL/GenBank/DDBJ databases">
        <title>A genome reference for cultivated species of the human gut microbiota.</title>
        <authorList>
            <person name="Zou Y."/>
            <person name="Xue W."/>
            <person name="Luo G."/>
        </authorList>
    </citation>
    <scope>NUCLEOTIDE SEQUENCE [LARGE SCALE GENOMIC DNA]</scope>
    <source>
        <strain evidence="1 2">AM28-23</strain>
    </source>
</reference>
<sequence>MHSSKKILKTVLILVICGILLKGLDTALYPCTFMRNDVHAVVTEQFDDIILGTSHGKMDIDPEVMEEITGRTGHNLCVGGEYGIDAYYLARLVAEKQNPKRIIYEVDPGYFVSEKEEGNNYLLFYHEFPFSKAKLEYFWNSIAKCNFRTILFPWYEYSLSYEVPKVKETFLQKIKKDYSITDLKSDSQEYHESGFIERYPVDTSKLKKTDIKLYEDGKVAPSNMKYLKKLIDFCKENDIEFVAVTTPVPIAALKDHSDNYNAAWKYFGKFFEEQGVDYINFNTQYFKAFTHNAKAYTDYDGHMNGDAARAYSKVLAQVLNQTESAD</sequence>
<dbReference type="RefSeq" id="WP_015543095.1">
    <property type="nucleotide sequence ID" value="NZ_CABJFK010000001.1"/>
</dbReference>
<evidence type="ECO:0000313" key="1">
    <source>
        <dbReference type="EMBL" id="RHE42158.1"/>
    </source>
</evidence>
<evidence type="ECO:0000313" key="2">
    <source>
        <dbReference type="Proteomes" id="UP000283745"/>
    </source>
</evidence>
<dbReference type="Gene3D" id="3.40.50.1110">
    <property type="entry name" value="SGNH hydrolase"/>
    <property type="match status" value="1"/>
</dbReference>
<gene>
    <name evidence="1" type="ORF">DW740_02320</name>
</gene>
<dbReference type="AlphaFoldDB" id="A0A414JC82"/>
<dbReference type="Proteomes" id="UP000283745">
    <property type="component" value="Unassembled WGS sequence"/>
</dbReference>
<dbReference type="InterPro" id="IPR036514">
    <property type="entry name" value="SGNH_hydro_sf"/>
</dbReference>
<comment type="caution">
    <text evidence="1">The sequence shown here is derived from an EMBL/GenBank/DDBJ whole genome shotgun (WGS) entry which is preliminary data.</text>
</comment>